<dbReference type="EMBL" id="CAJVPM010041021">
    <property type="protein sequence ID" value="CAG8705062.1"/>
    <property type="molecule type" value="Genomic_DNA"/>
</dbReference>
<sequence>STVIRNDTINQLCIEFETWKNISITDKSVRHAETASSSLTPSFMDRIFEQSKSQINHEIEIDNYLNVSITLIPSKNTDVYQ</sequence>
<evidence type="ECO:0000313" key="2">
    <source>
        <dbReference type="Proteomes" id="UP000789860"/>
    </source>
</evidence>
<organism evidence="1 2">
    <name type="scientific">Scutellospora calospora</name>
    <dbReference type="NCBI Taxonomy" id="85575"/>
    <lineage>
        <taxon>Eukaryota</taxon>
        <taxon>Fungi</taxon>
        <taxon>Fungi incertae sedis</taxon>
        <taxon>Mucoromycota</taxon>
        <taxon>Glomeromycotina</taxon>
        <taxon>Glomeromycetes</taxon>
        <taxon>Diversisporales</taxon>
        <taxon>Gigasporaceae</taxon>
        <taxon>Scutellospora</taxon>
    </lineage>
</organism>
<comment type="caution">
    <text evidence="1">The sequence shown here is derived from an EMBL/GenBank/DDBJ whole genome shotgun (WGS) entry which is preliminary data.</text>
</comment>
<dbReference type="Proteomes" id="UP000789860">
    <property type="component" value="Unassembled WGS sequence"/>
</dbReference>
<accession>A0ACA9PDY1</accession>
<proteinExistence type="predicted"/>
<feature type="non-terminal residue" evidence="1">
    <location>
        <position position="1"/>
    </location>
</feature>
<evidence type="ECO:0000313" key="1">
    <source>
        <dbReference type="EMBL" id="CAG8705062.1"/>
    </source>
</evidence>
<protein>
    <submittedName>
        <fullName evidence="1">1180_t:CDS:1</fullName>
    </submittedName>
</protein>
<gene>
    <name evidence="1" type="ORF">SCALOS_LOCUS10645</name>
</gene>
<reference evidence="1" key="1">
    <citation type="submission" date="2021-06" db="EMBL/GenBank/DDBJ databases">
        <authorList>
            <person name="Kallberg Y."/>
            <person name="Tangrot J."/>
            <person name="Rosling A."/>
        </authorList>
    </citation>
    <scope>NUCLEOTIDE SEQUENCE</scope>
    <source>
        <strain evidence="1">AU212A</strain>
    </source>
</reference>
<name>A0ACA9PDY1_9GLOM</name>
<keyword evidence="2" id="KW-1185">Reference proteome</keyword>